<evidence type="ECO:0000313" key="1">
    <source>
        <dbReference type="EMBL" id="QIE91296.1"/>
    </source>
</evidence>
<evidence type="ECO:0000313" key="2">
    <source>
        <dbReference type="Proteomes" id="UP000501063"/>
    </source>
</evidence>
<dbReference type="AlphaFoldDB" id="A0A6G6J7A0"/>
<accession>A0A6G6J7A0</accession>
<sequence length="273" mass="30284">MYYLTNEAGRFKAVQADVNSFLMTVWEGNVGHGVSGKKELQCSSADEAWDHVCAQVTEARSNGYSPQPIETSQLKLNLANAVVMEFALKHRGLYARVKGCTTSQFNSGLAQLEEVVRVLIDAGFPLGFRMAGNAVEVAFNGTAIRIGIASEQEWATMSPKAREIFEERGFIDSSILLPCGKGLWRLKTEETVLDVCVRAFLAELKKAGAEFEVESDAEYTLDPMRPFQRQDIEEMDWYRGSPQVLKALENADLLGPVKMKVETVIDLGMSLFL</sequence>
<reference evidence="1 2" key="1">
    <citation type="submission" date="2020-02" db="EMBL/GenBank/DDBJ databases">
        <title>Integrative conjugative elements (ICEs) and plasmids drive adaptation of Pseudomonas nitroreducens strain HBP1 to wastewater environment.</title>
        <authorList>
            <person name="Sentchilo V."/>
            <person name="Carraro N."/>
            <person name="Bertelli C."/>
            <person name="van der Meer J.R."/>
        </authorList>
    </citation>
    <scope>NUCLEOTIDE SEQUENCE [LARGE SCALE GENOMIC DNA]</scope>
    <source>
        <strain evidence="1 2">HBP1</strain>
        <plasmid evidence="2">ppnihbp1_1</plasmid>
    </source>
</reference>
<organism evidence="1 2">
    <name type="scientific">Pseudomonas nitroreducens</name>
    <dbReference type="NCBI Taxonomy" id="46680"/>
    <lineage>
        <taxon>Bacteria</taxon>
        <taxon>Pseudomonadati</taxon>
        <taxon>Pseudomonadota</taxon>
        <taxon>Gammaproteobacteria</taxon>
        <taxon>Pseudomonadales</taxon>
        <taxon>Pseudomonadaceae</taxon>
        <taxon>Pseudomonas</taxon>
    </lineage>
</organism>
<dbReference type="KEGG" id="pnt:G5B91_33620"/>
<keyword evidence="1" id="KW-0614">Plasmid</keyword>
<dbReference type="RefSeq" id="WP_017519795.1">
    <property type="nucleotide sequence ID" value="NZ_CP049142.1"/>
</dbReference>
<name>A0A6G6J7A0_PSENT</name>
<gene>
    <name evidence="1" type="ORF">G5B91_33620</name>
</gene>
<geneLocation type="plasmid" evidence="2">
    <name>ppnihbp1_1</name>
</geneLocation>
<protein>
    <submittedName>
        <fullName evidence="1">Uncharacterized protein</fullName>
    </submittedName>
</protein>
<dbReference type="Proteomes" id="UP000501063">
    <property type="component" value="Plasmid pPniHBP1_1"/>
</dbReference>
<dbReference type="EMBL" id="CP049142">
    <property type="protein sequence ID" value="QIE91296.1"/>
    <property type="molecule type" value="Genomic_DNA"/>
</dbReference>
<proteinExistence type="predicted"/>